<sequence>MSTLTFMELITENRLLLLTALIVTWISFKLSQLLLIYLKYTVGVWCFSKRKTLRQAGEWAVVTGASSGIGQAYAEELAKEGLNVMLISNDEKQLSSVADQITNTYNVQTRIVVADFTKNDVYEIIRPAVDQLSTIACLVNNVGMVLPFELFAGEVHSPNEESIKNIIHCNILSTVIMTSIILPKMLTQKGPNPGIINIASYTALKVAPYLTIYPSTKAFIIQFSRCLAAEKYRKNVIVQTLYPLFVSTNLTGLRKATYFTPSAKVYAKSALDMFGVEQQTTGYFPHELKAFVYNLMPTSLWNDTYDIIRPAIDQLSTIACLVNNVGMGLPLELFTGEIGSPNQASIQNIIRCNILSTVMMTSIILPKMLTQKGSNPGIINIASYSALRTTPYLTVYSSTKAFIIQFCKCLAAEKYKKNVIIQILCPLTIYTSMTKHEKPSYFNPSAKLFVHSALNMYGVVQQTTGYILHEYKAYLFDLLPTSLWILLTYARVNARKKYV</sequence>
<dbReference type="Pfam" id="PF00106">
    <property type="entry name" value="adh_short"/>
    <property type="match status" value="2"/>
</dbReference>
<organism evidence="5 6">
    <name type="scientific">Schistosoma margrebowiei</name>
    <dbReference type="NCBI Taxonomy" id="48269"/>
    <lineage>
        <taxon>Eukaryota</taxon>
        <taxon>Metazoa</taxon>
        <taxon>Spiralia</taxon>
        <taxon>Lophotrochozoa</taxon>
        <taxon>Platyhelminthes</taxon>
        <taxon>Trematoda</taxon>
        <taxon>Digenea</taxon>
        <taxon>Strigeidida</taxon>
        <taxon>Schistosomatoidea</taxon>
        <taxon>Schistosomatidae</taxon>
        <taxon>Schistosoma</taxon>
    </lineage>
</organism>
<dbReference type="CDD" id="cd05233">
    <property type="entry name" value="SDR_c"/>
    <property type="match status" value="1"/>
</dbReference>
<dbReference type="InterPro" id="IPR002347">
    <property type="entry name" value="SDR_fam"/>
</dbReference>
<evidence type="ECO:0000256" key="4">
    <source>
        <dbReference type="ARBA" id="ARBA00023002"/>
    </source>
</evidence>
<evidence type="ECO:0000313" key="5">
    <source>
        <dbReference type="Proteomes" id="UP000050790"/>
    </source>
</evidence>
<keyword evidence="3" id="KW-0521">NADP</keyword>
<name>A0AA85A1F4_9TREM</name>
<dbReference type="GO" id="GO:0005783">
    <property type="term" value="C:endoplasmic reticulum"/>
    <property type="evidence" value="ECO:0007669"/>
    <property type="project" value="UniProtKB-SubCell"/>
</dbReference>
<keyword evidence="4" id="KW-0560">Oxidoreductase</keyword>
<evidence type="ECO:0008006" key="7">
    <source>
        <dbReference type="Google" id="ProtNLM"/>
    </source>
</evidence>
<comment type="subcellular location">
    <subcellularLocation>
        <location evidence="1">Endoplasmic reticulum</location>
    </subcellularLocation>
</comment>
<proteinExistence type="inferred from homology"/>
<evidence type="ECO:0000256" key="3">
    <source>
        <dbReference type="ARBA" id="ARBA00022857"/>
    </source>
</evidence>
<accession>A0AA85A1F4</accession>
<dbReference type="InterPro" id="IPR020904">
    <property type="entry name" value="Sc_DH/Rdtase_CS"/>
</dbReference>
<dbReference type="PRINTS" id="PR00081">
    <property type="entry name" value="GDHRDH"/>
</dbReference>
<dbReference type="GO" id="GO:0016491">
    <property type="term" value="F:oxidoreductase activity"/>
    <property type="evidence" value="ECO:0007669"/>
    <property type="project" value="UniProtKB-KW"/>
</dbReference>
<dbReference type="SUPFAM" id="SSF51735">
    <property type="entry name" value="NAD(P)-binding Rossmann-fold domains"/>
    <property type="match status" value="2"/>
</dbReference>
<dbReference type="FunFam" id="3.40.50.720:FF:000137">
    <property type="entry name" value="Hydroxysteroid (17-beta) dehydrogenase 3"/>
    <property type="match status" value="1"/>
</dbReference>
<dbReference type="AlphaFoldDB" id="A0AA85A1F4"/>
<comment type="similarity">
    <text evidence="2">Belongs to the short-chain dehydrogenases/reductases (SDR) family.</text>
</comment>
<dbReference type="Gene3D" id="3.40.50.720">
    <property type="entry name" value="NAD(P)-binding Rossmann-like Domain"/>
    <property type="match status" value="2"/>
</dbReference>
<protein>
    <recommendedName>
        <fullName evidence="7">Steroid dehydrogenase</fullName>
    </recommendedName>
</protein>
<evidence type="ECO:0000256" key="2">
    <source>
        <dbReference type="ARBA" id="ARBA00006484"/>
    </source>
</evidence>
<dbReference type="WBParaSite" id="SMRG1_57930.1">
    <property type="protein sequence ID" value="SMRG1_57930.1"/>
    <property type="gene ID" value="SMRG1_57930"/>
</dbReference>
<dbReference type="PROSITE" id="PS00061">
    <property type="entry name" value="ADH_SHORT"/>
    <property type="match status" value="2"/>
</dbReference>
<dbReference type="InterPro" id="IPR051019">
    <property type="entry name" value="VLCFA-Steroid_DH"/>
</dbReference>
<dbReference type="PANTHER" id="PTHR43899">
    <property type="entry name" value="RH59310P"/>
    <property type="match status" value="1"/>
</dbReference>
<dbReference type="InterPro" id="IPR036291">
    <property type="entry name" value="NAD(P)-bd_dom_sf"/>
</dbReference>
<dbReference type="Proteomes" id="UP000050790">
    <property type="component" value="Unassembled WGS sequence"/>
</dbReference>
<dbReference type="CDD" id="cd05356">
    <property type="entry name" value="17beta-HSD1_like_SDR_c"/>
    <property type="match status" value="1"/>
</dbReference>
<evidence type="ECO:0000256" key="1">
    <source>
        <dbReference type="ARBA" id="ARBA00004240"/>
    </source>
</evidence>
<evidence type="ECO:0000313" key="6">
    <source>
        <dbReference type="WBParaSite" id="SMRG1_57930.1"/>
    </source>
</evidence>
<reference evidence="6" key="1">
    <citation type="submission" date="2023-11" db="UniProtKB">
        <authorList>
            <consortium name="WormBaseParasite"/>
        </authorList>
    </citation>
    <scope>IDENTIFICATION</scope>
</reference>
<dbReference type="PANTHER" id="PTHR43899:SF13">
    <property type="entry name" value="RH59310P"/>
    <property type="match status" value="1"/>
</dbReference>